<dbReference type="AlphaFoldDB" id="A0AAD9MM48"/>
<name>A0AAD9MM48_9ANNE</name>
<sequence length="152" mass="16933">MQLFDADMSSKPEDMFRSRFLRSIRNVKYGADTFVCGRGCAEMTKSTVYTVDITLDVCGVLRESQYGCGTGMGPEANCKYVCVVLYALAKAADGIIYSETFTQRLHPFHHVKNNTDSPVKVEQFMLRSDGSLRCVLDLDPCPGDDMPDSEYA</sequence>
<gene>
    <name evidence="1" type="ORF">LSH36_1708g00002</name>
</gene>
<evidence type="ECO:0000313" key="2">
    <source>
        <dbReference type="Proteomes" id="UP001208570"/>
    </source>
</evidence>
<protein>
    <submittedName>
        <fullName evidence="1">Uncharacterized protein</fullName>
    </submittedName>
</protein>
<comment type="caution">
    <text evidence="1">The sequence shown here is derived from an EMBL/GenBank/DDBJ whole genome shotgun (WGS) entry which is preliminary data.</text>
</comment>
<accession>A0AAD9MM48</accession>
<dbReference type="EMBL" id="JAODUP010001707">
    <property type="protein sequence ID" value="KAK2139582.1"/>
    <property type="molecule type" value="Genomic_DNA"/>
</dbReference>
<proteinExistence type="predicted"/>
<reference evidence="1" key="1">
    <citation type="journal article" date="2023" name="Mol. Biol. Evol.">
        <title>Third-Generation Sequencing Reveals the Adaptive Role of the Epigenome in Three Deep-Sea Polychaetes.</title>
        <authorList>
            <person name="Perez M."/>
            <person name="Aroh O."/>
            <person name="Sun Y."/>
            <person name="Lan Y."/>
            <person name="Juniper S.K."/>
            <person name="Young C.R."/>
            <person name="Angers B."/>
            <person name="Qian P.Y."/>
        </authorList>
    </citation>
    <scope>NUCLEOTIDE SEQUENCE</scope>
    <source>
        <strain evidence="1">P08H-3</strain>
    </source>
</reference>
<keyword evidence="2" id="KW-1185">Reference proteome</keyword>
<dbReference type="Proteomes" id="UP001208570">
    <property type="component" value="Unassembled WGS sequence"/>
</dbReference>
<organism evidence="1 2">
    <name type="scientific">Paralvinella palmiformis</name>
    <dbReference type="NCBI Taxonomy" id="53620"/>
    <lineage>
        <taxon>Eukaryota</taxon>
        <taxon>Metazoa</taxon>
        <taxon>Spiralia</taxon>
        <taxon>Lophotrochozoa</taxon>
        <taxon>Annelida</taxon>
        <taxon>Polychaeta</taxon>
        <taxon>Sedentaria</taxon>
        <taxon>Canalipalpata</taxon>
        <taxon>Terebellida</taxon>
        <taxon>Terebelliformia</taxon>
        <taxon>Alvinellidae</taxon>
        <taxon>Paralvinella</taxon>
    </lineage>
</organism>
<evidence type="ECO:0000313" key="1">
    <source>
        <dbReference type="EMBL" id="KAK2139582.1"/>
    </source>
</evidence>